<keyword evidence="1" id="KW-1133">Transmembrane helix</keyword>
<dbReference type="Proteomes" id="UP000019402">
    <property type="component" value="Unassembled WGS sequence"/>
</dbReference>
<feature type="transmembrane region" description="Helical" evidence="1">
    <location>
        <begin position="6"/>
        <end position="31"/>
    </location>
</feature>
<reference evidence="2 3" key="1">
    <citation type="journal article" date="2014" name="Genome Announc.">
        <title>Draft Genome Sequence of Cytophaga fermentans JCM 21142T, a Facultative Anaerobe Isolated from Marine Mud.</title>
        <authorList>
            <person name="Starns D."/>
            <person name="Oshima K."/>
            <person name="Suda W."/>
            <person name="Iino T."/>
            <person name="Yuki M."/>
            <person name="Inoue J."/>
            <person name="Kitamura K."/>
            <person name="Iida T."/>
            <person name="Darby A."/>
            <person name="Hattori M."/>
            <person name="Ohkuma M."/>
        </authorList>
    </citation>
    <scope>NUCLEOTIDE SEQUENCE [LARGE SCALE GENOMIC DNA]</scope>
    <source>
        <strain evidence="2 3">JCM 21142</strain>
    </source>
</reference>
<gene>
    <name evidence="2" type="ORF">JCM21142_93324</name>
</gene>
<dbReference type="AlphaFoldDB" id="W7Y8Q5"/>
<comment type="caution">
    <text evidence="2">The sequence shown here is derived from an EMBL/GenBank/DDBJ whole genome shotgun (WGS) entry which is preliminary data.</text>
</comment>
<evidence type="ECO:0000256" key="1">
    <source>
        <dbReference type="SAM" id="Phobius"/>
    </source>
</evidence>
<dbReference type="STRING" id="869213.GCA_000517085_02057"/>
<dbReference type="RefSeq" id="WP_027471733.1">
    <property type="nucleotide sequence ID" value="NZ_BAMD01000050.1"/>
</dbReference>
<keyword evidence="3" id="KW-1185">Reference proteome</keyword>
<accession>W7Y8Q5</accession>
<proteinExistence type="predicted"/>
<dbReference type="eggNOG" id="ENOG502ZAQR">
    <property type="taxonomic scope" value="Bacteria"/>
</dbReference>
<keyword evidence="1" id="KW-0472">Membrane</keyword>
<feature type="transmembrane region" description="Helical" evidence="1">
    <location>
        <begin position="169"/>
        <end position="189"/>
    </location>
</feature>
<name>W7Y8Q5_9BACT</name>
<protein>
    <submittedName>
        <fullName evidence="2">Uncharacterized protein</fullName>
    </submittedName>
</protein>
<sequence>MFNNPAIDIAIGLIFIYALYSLITTTFTELINSWLNLRGKVLRTGIKRMLDDQENKTVNSEILSQTFLARPEYKYLGKKSMFTGKSKLPSYLKPKTFAKTLLSMLDELFDSKKNMSVIKNKLNSDSPSQQYLIRLIEETENNREAFKTAIEEWYCETMERVSGWYKKKAQLVSFVIGLLIAFSLNLNTIEIAKRLGRDEQSGIALVQAASSYVESYRSQDAIPTERLEKIDALTTHIDDLLKDTKTVVSILDIKYPDTEKDSPSWFNYIFGCFLTAIALSVGSPFWFDLLNKLIQLRGAGVQEKNTLNHLSPPKKQTT</sequence>
<dbReference type="EMBL" id="BAMD01000050">
    <property type="protein sequence ID" value="GAF04612.1"/>
    <property type="molecule type" value="Genomic_DNA"/>
</dbReference>
<keyword evidence="1" id="KW-0812">Transmembrane</keyword>
<feature type="transmembrane region" description="Helical" evidence="1">
    <location>
        <begin position="265"/>
        <end position="287"/>
    </location>
</feature>
<evidence type="ECO:0000313" key="2">
    <source>
        <dbReference type="EMBL" id="GAF04612.1"/>
    </source>
</evidence>
<evidence type="ECO:0000313" key="3">
    <source>
        <dbReference type="Proteomes" id="UP000019402"/>
    </source>
</evidence>
<organism evidence="2 3">
    <name type="scientific">Saccharicrinis fermentans DSM 9555 = JCM 21142</name>
    <dbReference type="NCBI Taxonomy" id="869213"/>
    <lineage>
        <taxon>Bacteria</taxon>
        <taxon>Pseudomonadati</taxon>
        <taxon>Bacteroidota</taxon>
        <taxon>Bacteroidia</taxon>
        <taxon>Marinilabiliales</taxon>
        <taxon>Marinilabiliaceae</taxon>
        <taxon>Saccharicrinis</taxon>
    </lineage>
</organism>
<dbReference type="OrthoDB" id="6286374at2"/>